<dbReference type="HAMAP" id="MF_00295">
    <property type="entry name" value="MetA_acyltransf"/>
    <property type="match status" value="1"/>
</dbReference>
<dbReference type="KEGG" id="tmb:Thimo_1578"/>
<feature type="active site" description="Acyl-thioester intermediate" evidence="4">
    <location>
        <position position="154"/>
    </location>
</feature>
<keyword evidence="3 4" id="KW-0012">Acyltransferase</keyword>
<evidence type="ECO:0000256" key="3">
    <source>
        <dbReference type="ARBA" id="ARBA00023315"/>
    </source>
</evidence>
<dbReference type="EC" id="2.3.1.46" evidence="4"/>
<dbReference type="PANTHER" id="PTHR20919">
    <property type="entry name" value="HOMOSERINE O-SUCCINYLTRANSFERASE"/>
    <property type="match status" value="1"/>
</dbReference>
<feature type="active site" description="Proton acceptor" evidence="4">
    <location>
        <position position="247"/>
    </location>
</feature>
<dbReference type="GO" id="GO:0005737">
    <property type="term" value="C:cytoplasm"/>
    <property type="evidence" value="ECO:0007669"/>
    <property type="project" value="UniProtKB-SubCell"/>
</dbReference>
<keyword evidence="6" id="KW-1185">Reference proteome</keyword>
<gene>
    <name evidence="4" type="primary">metAS</name>
    <name evidence="5" type="ORF">Thimo_1578</name>
</gene>
<comment type="pathway">
    <text evidence="4">Amino-acid biosynthesis; L-methionine biosynthesis via de novo pathway; O-succinyl-L-homoserine from L-homoserine: step 1/1.</text>
</comment>
<dbReference type="Gene3D" id="3.40.50.880">
    <property type="match status" value="1"/>
</dbReference>
<dbReference type="Proteomes" id="UP000010816">
    <property type="component" value="Chromosome"/>
</dbReference>
<dbReference type="GO" id="GO:0009086">
    <property type="term" value="P:methionine biosynthetic process"/>
    <property type="evidence" value="ECO:0007669"/>
    <property type="project" value="UniProtKB-UniRule"/>
</dbReference>
<feature type="site" description="Important for acyl-CoA specificity" evidence="4">
    <location>
        <position position="121"/>
    </location>
</feature>
<proteinExistence type="inferred from homology"/>
<keyword evidence="1 4" id="KW-0028">Amino-acid biosynthesis</keyword>
<evidence type="ECO:0000313" key="6">
    <source>
        <dbReference type="Proteomes" id="UP000010816"/>
    </source>
</evidence>
<dbReference type="UniPathway" id="UPA00051">
    <property type="reaction ID" value="UER00075"/>
</dbReference>
<comment type="function">
    <text evidence="4">Transfers a succinyl group from succinyl-CoA to L-homoserine, forming succinyl-L-homoserine.</text>
</comment>
<dbReference type="InterPro" id="IPR033752">
    <property type="entry name" value="MetA_family"/>
</dbReference>
<comment type="catalytic activity">
    <reaction evidence="4">
        <text>L-homoserine + succinyl-CoA = O-succinyl-L-homoserine + CoA</text>
        <dbReference type="Rhea" id="RHEA:22008"/>
        <dbReference type="ChEBI" id="CHEBI:57287"/>
        <dbReference type="ChEBI" id="CHEBI:57292"/>
        <dbReference type="ChEBI" id="CHEBI:57476"/>
        <dbReference type="ChEBI" id="CHEBI:57661"/>
        <dbReference type="EC" id="2.3.1.46"/>
    </reaction>
</comment>
<dbReference type="STRING" id="765912.Thimo_1578"/>
<feature type="binding site" evidence="4">
    <location>
        <position position="175"/>
    </location>
    <ligand>
        <name>substrate</name>
    </ligand>
</feature>
<feature type="binding site" evidence="4">
    <location>
        <position position="261"/>
    </location>
    <ligand>
        <name>substrate</name>
    </ligand>
</feature>
<evidence type="ECO:0000313" key="5">
    <source>
        <dbReference type="EMBL" id="AGA90358.1"/>
    </source>
</evidence>
<evidence type="ECO:0000256" key="4">
    <source>
        <dbReference type="HAMAP-Rule" id="MF_00295"/>
    </source>
</evidence>
<feature type="site" description="Important for acyl-CoA specificity" evidence="4">
    <location>
        <position position="155"/>
    </location>
</feature>
<evidence type="ECO:0000256" key="2">
    <source>
        <dbReference type="ARBA" id="ARBA00022679"/>
    </source>
</evidence>
<feature type="site" description="Important for substrate specificity" evidence="4">
    <location>
        <position position="204"/>
    </location>
</feature>
<dbReference type="GO" id="GO:0004414">
    <property type="term" value="F:homoserine O-acetyltransferase activity"/>
    <property type="evidence" value="ECO:0007669"/>
    <property type="project" value="UniProtKB-UniRule"/>
</dbReference>
<accession>L0GUA7</accession>
<dbReference type="SUPFAM" id="SSF52317">
    <property type="entry name" value="Class I glutamine amidotransferase-like"/>
    <property type="match status" value="1"/>
</dbReference>
<dbReference type="AlphaFoldDB" id="L0GUA7"/>
<comment type="similarity">
    <text evidence="4">Belongs to the MetA family.</text>
</comment>
<comment type="caution">
    <text evidence="4">Lacks conserved residue(s) required for the propagation of feature annotation.</text>
</comment>
<dbReference type="eggNOG" id="COG1897">
    <property type="taxonomic scope" value="Bacteria"/>
</dbReference>
<dbReference type="InterPro" id="IPR029062">
    <property type="entry name" value="Class_I_gatase-like"/>
</dbReference>
<dbReference type="NCBIfam" id="NF003776">
    <property type="entry name" value="PRK05368.1-3"/>
    <property type="match status" value="1"/>
</dbReference>
<dbReference type="EMBL" id="CP003051">
    <property type="protein sequence ID" value="AGA90358.1"/>
    <property type="molecule type" value="Genomic_DNA"/>
</dbReference>
<dbReference type="GO" id="GO:0008899">
    <property type="term" value="F:homoserine O-succinyltransferase activity"/>
    <property type="evidence" value="ECO:0007669"/>
    <property type="project" value="UniProtKB-EC"/>
</dbReference>
<dbReference type="Pfam" id="PF04204">
    <property type="entry name" value="HTS"/>
    <property type="match status" value="1"/>
</dbReference>
<keyword evidence="4" id="KW-0486">Methionine biosynthesis</keyword>
<feature type="active site" evidence="4">
    <location>
        <position position="249"/>
    </location>
</feature>
<sequence length="365" mass="41793">MIEAGSTNMPIVAHNALPTFARLRAEGQHILDPDRAIQQDIRELHIGLLNMMPDAALAATERQFFRLVGQSNQIAQFYVHPFTLEGLTRSAKAREYIEQYYEPFDKLREEGLDALIVTGANVTGQDLAREPFWEPLIEVIDWAYEHVTSTLCSCLATHAVLQFRYAQRRRPLPAKRWGVFVHRVVNRSHPLVENVNTLFDVPHSRFNEVSRAQFDAAGLPVLVESEEASVHLATSADGFRLIFFQGHPEYDTVSLLKEYKREVRRFAAGERVDYPPFPQHYFPLREQAILEEHREHVLKALDRGRPPPGLPEELIAARLDNTWHDTAEGVVGNWMGLVYMVTDSHRRNPFMPHVNPQDPLGLTRQ</sequence>
<feature type="binding site" evidence="4">
    <location>
        <position position="204"/>
    </location>
    <ligand>
        <name>substrate</name>
    </ligand>
</feature>
<keyword evidence="2 4" id="KW-0808">Transferase</keyword>
<name>L0GUA7_9GAMM</name>
<dbReference type="HOGENOM" id="CLU_057851_0_1_6"/>
<comment type="subcellular location">
    <subcellularLocation>
        <location evidence="4">Cytoplasm</location>
    </subcellularLocation>
</comment>
<evidence type="ECO:0000256" key="1">
    <source>
        <dbReference type="ARBA" id="ARBA00022605"/>
    </source>
</evidence>
<dbReference type="PANTHER" id="PTHR20919:SF0">
    <property type="entry name" value="HOMOSERINE O-SUCCINYLTRANSFERASE"/>
    <property type="match status" value="1"/>
</dbReference>
<keyword evidence="4" id="KW-0963">Cytoplasm</keyword>
<organism evidence="5 6">
    <name type="scientific">Thioflavicoccus mobilis 8321</name>
    <dbReference type="NCBI Taxonomy" id="765912"/>
    <lineage>
        <taxon>Bacteria</taxon>
        <taxon>Pseudomonadati</taxon>
        <taxon>Pseudomonadota</taxon>
        <taxon>Gammaproteobacteria</taxon>
        <taxon>Chromatiales</taxon>
        <taxon>Chromatiaceae</taxon>
        <taxon>Thioflavicoccus</taxon>
    </lineage>
</organism>
<reference evidence="5 6" key="1">
    <citation type="submission" date="2011-09" db="EMBL/GenBank/DDBJ databases">
        <title>Complete sequence of chromosome of Thioflavicoccus mobilis 8321.</title>
        <authorList>
            <consortium name="US DOE Joint Genome Institute"/>
            <person name="Lucas S."/>
            <person name="Han J."/>
            <person name="Lapidus A."/>
            <person name="Cheng J.-F."/>
            <person name="Goodwin L."/>
            <person name="Pitluck S."/>
            <person name="Peters L."/>
            <person name="Ovchinnikova G."/>
            <person name="Lu M."/>
            <person name="Detter J.C."/>
            <person name="Han C."/>
            <person name="Tapia R."/>
            <person name="Land M."/>
            <person name="Hauser L."/>
            <person name="Kyrpides N."/>
            <person name="Ivanova N."/>
            <person name="Pagani I."/>
            <person name="Vogl K."/>
            <person name="Liu Z."/>
            <person name="Imhoff J."/>
            <person name="Thiel V."/>
            <person name="Frigaard N.-U."/>
            <person name="Bryant D."/>
            <person name="Woyke T."/>
        </authorList>
    </citation>
    <scope>NUCLEOTIDE SEQUENCE [LARGE SCALE GENOMIC DNA]</scope>
    <source>
        <strain evidence="5 6">8321</strain>
    </source>
</reference>
<protein>
    <recommendedName>
        <fullName evidence="4">Homoserine O-succinyltransferase</fullName>
        <shortName evidence="4">HST</shortName>
        <ecNumber evidence="4">2.3.1.46</ecNumber>
    </recommendedName>
    <alternativeName>
        <fullName evidence="4">Homoserine transsuccinylase</fullName>
        <shortName evidence="4">HTS</shortName>
    </alternativeName>
</protein>
<dbReference type="PATRIC" id="fig|765912.4.peg.1546"/>